<gene>
    <name evidence="1" type="ORF">BD410DRAFT_795611</name>
</gene>
<dbReference type="Proteomes" id="UP000294933">
    <property type="component" value="Unassembled WGS sequence"/>
</dbReference>
<organism evidence="1 2">
    <name type="scientific">Rickenella mellea</name>
    <dbReference type="NCBI Taxonomy" id="50990"/>
    <lineage>
        <taxon>Eukaryota</taxon>
        <taxon>Fungi</taxon>
        <taxon>Dikarya</taxon>
        <taxon>Basidiomycota</taxon>
        <taxon>Agaricomycotina</taxon>
        <taxon>Agaricomycetes</taxon>
        <taxon>Hymenochaetales</taxon>
        <taxon>Rickenellaceae</taxon>
        <taxon>Rickenella</taxon>
    </lineage>
</organism>
<name>A0A4Y7PKX3_9AGAM</name>
<proteinExistence type="predicted"/>
<evidence type="ECO:0000313" key="2">
    <source>
        <dbReference type="Proteomes" id="UP000294933"/>
    </source>
</evidence>
<keyword evidence="2" id="KW-1185">Reference proteome</keyword>
<dbReference type="AlphaFoldDB" id="A0A4Y7PKX3"/>
<reference evidence="1 2" key="1">
    <citation type="submission" date="2018-06" db="EMBL/GenBank/DDBJ databases">
        <title>A transcriptomic atlas of mushroom development highlights an independent origin of complex multicellularity.</title>
        <authorList>
            <consortium name="DOE Joint Genome Institute"/>
            <person name="Krizsan K."/>
            <person name="Almasi E."/>
            <person name="Merenyi Z."/>
            <person name="Sahu N."/>
            <person name="Viragh M."/>
            <person name="Koszo T."/>
            <person name="Mondo S."/>
            <person name="Kiss B."/>
            <person name="Balint B."/>
            <person name="Kues U."/>
            <person name="Barry K."/>
            <person name="Hegedus J.C."/>
            <person name="Henrissat B."/>
            <person name="Johnson J."/>
            <person name="Lipzen A."/>
            <person name="Ohm R."/>
            <person name="Nagy I."/>
            <person name="Pangilinan J."/>
            <person name="Yan J."/>
            <person name="Xiong Y."/>
            <person name="Grigoriev I.V."/>
            <person name="Hibbett D.S."/>
            <person name="Nagy L.G."/>
        </authorList>
    </citation>
    <scope>NUCLEOTIDE SEQUENCE [LARGE SCALE GENOMIC DNA]</scope>
    <source>
        <strain evidence="1 2">SZMC22713</strain>
    </source>
</reference>
<accession>A0A4Y7PKX3</accession>
<dbReference type="OrthoDB" id="206335at2759"/>
<dbReference type="EMBL" id="ML170250">
    <property type="protein sequence ID" value="TDL16134.1"/>
    <property type="molecule type" value="Genomic_DNA"/>
</dbReference>
<sequence>MQGGWVEMAKVHVIYCEMCQTENGKSSRVCMIDFDTDVIVLDQLVNRPITALSIFTCNSDPRQTPQLSVQKAVWESEVKKGKEVDR</sequence>
<evidence type="ECO:0000313" key="1">
    <source>
        <dbReference type="EMBL" id="TDL16134.1"/>
    </source>
</evidence>
<protein>
    <submittedName>
        <fullName evidence="1">Uncharacterized protein</fullName>
    </submittedName>
</protein>
<dbReference type="VEuPathDB" id="FungiDB:BD410DRAFT_795611"/>